<sequence>MPLWETAATALAGGLGGGIITVGAQQFLRQRNAPALALDWYSNQAASPSILTRIIDKQEARFENIPDTETRYKAKDIHLVLENTGRTPARECQVKAEIYEGGSRNPQPVRLGTRINPPILYEGLSRGEQIRERTAPFQVNRNDSVLIDLLRLSYEEIVDESDSKTETTNESLHTLASFRQIQFDPNTKYTLHVTVTAANAAPAKFGLTLQWDGSVDDQALRDALNKTEPDVVYL</sequence>
<proteinExistence type="predicted"/>
<reference evidence="1" key="1">
    <citation type="submission" date="2023-10" db="EMBL/GenBank/DDBJ databases">
        <title>A new archaeal virus that suppresses the transcription of host immunity genes.</title>
        <authorList>
            <person name="Turgeman-Grott I."/>
            <person name="Golan N."/>
            <person name="Neri U."/>
            <person name="Naki D."/>
            <person name="Altman N."/>
            <person name="Eizenshtein K."/>
            <person name="Choudhary D."/>
            <person name="Levi R."/>
            <person name="Himani H."/>
            <person name="Reshef L."/>
            <person name="Papke T.R."/>
            <person name="Gophna U."/>
        </authorList>
    </citation>
    <scope>NUCLEOTIDE SEQUENCE</scope>
    <source>
        <strain evidence="1">Atlit-48N</strain>
    </source>
</reference>
<evidence type="ECO:0000313" key="2">
    <source>
        <dbReference type="Proteomes" id="UP000257089"/>
    </source>
</evidence>
<gene>
    <name evidence="1" type="ORF">DEQ67_015275</name>
</gene>
<evidence type="ECO:0000313" key="1">
    <source>
        <dbReference type="EMBL" id="XRJ21469.1"/>
    </source>
</evidence>
<name>A0ACD5I3C5_9EURY</name>
<protein>
    <submittedName>
        <fullName evidence="1">Uncharacterized protein</fullName>
    </submittedName>
</protein>
<dbReference type="Proteomes" id="UP000257089">
    <property type="component" value="Plasmid p48N_2"/>
</dbReference>
<dbReference type="EMBL" id="CP137691">
    <property type="protein sequence ID" value="XRJ21469.1"/>
    <property type="molecule type" value="Genomic_DNA"/>
</dbReference>
<organism evidence="1 2">
    <name type="scientific">Haloferax sp. Atlit-48N</name>
    <dbReference type="NCBI Taxonomy" id="2077198"/>
    <lineage>
        <taxon>Archaea</taxon>
        <taxon>Methanobacteriati</taxon>
        <taxon>Methanobacteriota</taxon>
        <taxon>Stenosarchaea group</taxon>
        <taxon>Halobacteria</taxon>
        <taxon>Halobacteriales</taxon>
        <taxon>Haloferacaceae</taxon>
        <taxon>Haloferax</taxon>
    </lineage>
</organism>
<accession>A0ACD5I3C5</accession>
<geneLocation type="plasmid" evidence="1 2">
    <name>p48N_2</name>
</geneLocation>
<keyword evidence="1" id="KW-0614">Plasmid</keyword>